<dbReference type="SMART" id="SM01092">
    <property type="entry name" value="CO_deh_flav_C"/>
    <property type="match status" value="1"/>
</dbReference>
<evidence type="ECO:0000259" key="3">
    <source>
        <dbReference type="PROSITE" id="PS51387"/>
    </source>
</evidence>
<dbReference type="SUPFAM" id="SSF55447">
    <property type="entry name" value="CO dehydrogenase flavoprotein C-terminal domain-like"/>
    <property type="match status" value="1"/>
</dbReference>
<gene>
    <name evidence="4" type="ORF">SAMN02194393_04252</name>
</gene>
<proteinExistence type="predicted"/>
<dbReference type="PROSITE" id="PS51387">
    <property type="entry name" value="FAD_PCMH"/>
    <property type="match status" value="1"/>
</dbReference>
<dbReference type="InterPro" id="IPR036318">
    <property type="entry name" value="FAD-bd_PCMH-like_sf"/>
</dbReference>
<dbReference type="AlphaFoldDB" id="A0A1T5M9C5"/>
<keyword evidence="1" id="KW-0285">Flavoprotein</keyword>
<dbReference type="GO" id="GO:0016491">
    <property type="term" value="F:oxidoreductase activity"/>
    <property type="evidence" value="ECO:0007669"/>
    <property type="project" value="UniProtKB-KW"/>
</dbReference>
<keyword evidence="5" id="KW-1185">Reference proteome</keyword>
<dbReference type="Gene3D" id="3.30.465.10">
    <property type="match status" value="1"/>
</dbReference>
<reference evidence="4 5" key="1">
    <citation type="submission" date="2017-02" db="EMBL/GenBank/DDBJ databases">
        <authorList>
            <person name="Peterson S.W."/>
        </authorList>
    </citation>
    <scope>NUCLEOTIDE SEQUENCE [LARGE SCALE GENOMIC DNA]</scope>
    <source>
        <strain evidence="4 5">M1</strain>
    </source>
</reference>
<dbReference type="InterPro" id="IPR051312">
    <property type="entry name" value="Diverse_Substr_Oxidored"/>
</dbReference>
<dbReference type="Proteomes" id="UP000190285">
    <property type="component" value="Unassembled WGS sequence"/>
</dbReference>
<evidence type="ECO:0000256" key="1">
    <source>
        <dbReference type="ARBA" id="ARBA00022630"/>
    </source>
</evidence>
<dbReference type="Pfam" id="PF03450">
    <property type="entry name" value="CO_deh_flav_C"/>
    <property type="match status" value="1"/>
</dbReference>
<dbReference type="RefSeq" id="WP_079494436.1">
    <property type="nucleotide sequence ID" value="NZ_FUZT01000012.1"/>
</dbReference>
<dbReference type="InterPro" id="IPR016169">
    <property type="entry name" value="FAD-bd_PCMH_sub2"/>
</dbReference>
<organism evidence="4 5">
    <name type="scientific">Maledivibacter halophilus</name>
    <dbReference type="NCBI Taxonomy" id="36842"/>
    <lineage>
        <taxon>Bacteria</taxon>
        <taxon>Bacillati</taxon>
        <taxon>Bacillota</taxon>
        <taxon>Clostridia</taxon>
        <taxon>Peptostreptococcales</taxon>
        <taxon>Caminicellaceae</taxon>
        <taxon>Maledivibacter</taxon>
    </lineage>
</organism>
<evidence type="ECO:0000313" key="4">
    <source>
        <dbReference type="EMBL" id="SKC84842.1"/>
    </source>
</evidence>
<dbReference type="PANTHER" id="PTHR42659">
    <property type="entry name" value="XANTHINE DEHYDROGENASE SUBUNIT C-RELATED"/>
    <property type="match status" value="1"/>
</dbReference>
<evidence type="ECO:0000256" key="2">
    <source>
        <dbReference type="ARBA" id="ARBA00023002"/>
    </source>
</evidence>
<feature type="domain" description="FAD-binding PCMH-type" evidence="3">
    <location>
        <begin position="1"/>
        <end position="176"/>
    </location>
</feature>
<dbReference type="Pfam" id="PF00941">
    <property type="entry name" value="FAD_binding_5"/>
    <property type="match status" value="1"/>
</dbReference>
<protein>
    <submittedName>
        <fullName evidence="4">Carbon-monoxide dehydrogenase medium subunit</fullName>
    </submittedName>
</protein>
<dbReference type="STRING" id="36842.SAMN02194393_04252"/>
<accession>A0A1T5M9C5</accession>
<dbReference type="Gene3D" id="3.30.390.50">
    <property type="entry name" value="CO dehydrogenase flavoprotein, C-terminal domain"/>
    <property type="match status" value="1"/>
</dbReference>
<evidence type="ECO:0000313" key="5">
    <source>
        <dbReference type="Proteomes" id="UP000190285"/>
    </source>
</evidence>
<dbReference type="InterPro" id="IPR016166">
    <property type="entry name" value="FAD-bd_PCMH"/>
</dbReference>
<name>A0A1T5M9C5_9FIRM</name>
<keyword evidence="2" id="KW-0560">Oxidoreductase</keyword>
<sequence length="294" mass="32480">MQKNTIKTPKNIKELEECLKLADDYTYLISGCTDFMIRMRQYSIRYGRLIDLTGIDDIKYIKESASCIKIGAGTILTDIAENESVNKYIRALAQAAGKIGSTQIRNAATIAGNIANASPCADTITPLMAFNAKLKVLNGRGKIVERRIDEVVAGAGSNFLKKDEAIIEVSIPKYNENYLSAFSKLGSRTSVTISKLNAAALVKISNKNIIEDAYMFLGALAPKAFSCQLAEKVLLDKKPGMKVFKSFCEALTKQVDIAIPKRSSRYYKREAILGLAYDIFRKLFGEDILKGDME</sequence>
<dbReference type="EMBL" id="FUZT01000012">
    <property type="protein sequence ID" value="SKC84842.1"/>
    <property type="molecule type" value="Genomic_DNA"/>
</dbReference>
<dbReference type="SUPFAM" id="SSF56176">
    <property type="entry name" value="FAD-binding/transporter-associated domain-like"/>
    <property type="match status" value="1"/>
</dbReference>
<dbReference type="PANTHER" id="PTHR42659:SF9">
    <property type="entry name" value="XANTHINE DEHYDROGENASE FAD-BINDING SUBUNIT XDHB-RELATED"/>
    <property type="match status" value="1"/>
</dbReference>
<dbReference type="InterPro" id="IPR005107">
    <property type="entry name" value="CO_DH_flav_C"/>
</dbReference>
<dbReference type="InterPro" id="IPR036683">
    <property type="entry name" value="CO_DH_flav_C_dom_sf"/>
</dbReference>
<dbReference type="OrthoDB" id="9789842at2"/>
<dbReference type="GO" id="GO:0071949">
    <property type="term" value="F:FAD binding"/>
    <property type="evidence" value="ECO:0007669"/>
    <property type="project" value="InterPro"/>
</dbReference>
<dbReference type="InterPro" id="IPR002346">
    <property type="entry name" value="Mopterin_DH_FAD-bd"/>
</dbReference>